<dbReference type="GO" id="GO:0005198">
    <property type="term" value="F:structural molecule activity"/>
    <property type="evidence" value="ECO:0007669"/>
    <property type="project" value="InterPro"/>
</dbReference>
<dbReference type="Proteomes" id="UP000830719">
    <property type="component" value="Segment"/>
</dbReference>
<keyword evidence="2" id="KW-1185">Reference proteome</keyword>
<dbReference type="Pfam" id="PF04501">
    <property type="entry name" value="Baculo_VP39"/>
    <property type="match status" value="1"/>
</dbReference>
<dbReference type="EMBL" id="MK419956">
    <property type="protein sequence ID" value="QEI03677.1"/>
    <property type="molecule type" value="Genomic_DNA"/>
</dbReference>
<evidence type="ECO:0000313" key="2">
    <source>
        <dbReference type="Proteomes" id="UP000830719"/>
    </source>
</evidence>
<dbReference type="GeneID" id="80538024"/>
<sequence length="344" mass="38555">MSLAVLSGTSGRLDNYCIFGGNFQLELCGVSRRNNCSNDAKNDDGWYICNAHLSRKFKMQKNAIPIADREGTTFYRSSGISLVGHEETGKDRILIPTRANYESVLNIQHMSLADQLVLHMIYENLEAQRDVCNNLRKATSYERVSERFEKALYPPLKALYDRTTKILATTNPLSYCARVIYDSIRVYGSSNQAEDVAGALVKRMPPFIINLINKCVAPEILKIETKDIMLRNCATCHIDETGLVASVRLYNPIMPRFLNKDESDYIHVETVVRFSGNSIALNEQLAIYCEHQLDVPLMLGVEIIATSNTAIPQTQPVSMEELVNPSNVPPIAREEPLIIPPATI</sequence>
<dbReference type="KEGG" id="vg:80538024"/>
<organism evidence="1 2">
    <name type="scientific">Rachiplusia nu nucleopolyhedrovirus</name>
    <dbReference type="NCBI Taxonomy" id="2605775"/>
    <lineage>
        <taxon>Viruses</taxon>
        <taxon>Viruses incertae sedis</taxon>
        <taxon>Naldaviricetes</taxon>
        <taxon>Lefavirales</taxon>
        <taxon>Baculoviridae</taxon>
        <taxon>Alphabaculovirus</taxon>
        <taxon>Alphabaculovirus ranus</taxon>
    </lineage>
</organism>
<evidence type="ECO:0000313" key="1">
    <source>
        <dbReference type="EMBL" id="QEI03677.1"/>
    </source>
</evidence>
<gene>
    <name evidence="1" type="primary">vp39</name>
</gene>
<protein>
    <submittedName>
        <fullName evidence="1">VP39</fullName>
    </submittedName>
</protein>
<reference evidence="1" key="1">
    <citation type="submission" date="2019-01" db="EMBL/GenBank/DDBJ databases">
        <authorList>
            <person name="Trentin L.B."/>
            <person name="Santos E.R."/>
            <person name="Silva L.A."/>
            <person name="Sosa-Gomez D.R."/>
            <person name="Ribeiro B.M."/>
            <person name="Ardisson-Araujo D.M.P."/>
        </authorList>
    </citation>
    <scope>NUCLEOTIDE SEQUENCE</scope>
    <source>
        <strain evidence="1">VPN54</strain>
    </source>
</reference>
<accession>A0AAF1DB57</accession>
<dbReference type="GO" id="GO:0019028">
    <property type="term" value="C:viral capsid"/>
    <property type="evidence" value="ECO:0007669"/>
    <property type="project" value="InterPro"/>
</dbReference>
<dbReference type="InterPro" id="IPR007589">
    <property type="entry name" value="Baculo_VP39"/>
</dbReference>
<proteinExistence type="predicted"/>
<name>A0AAF1DB57_9ABAC</name>
<dbReference type="RefSeq" id="YP_010799661.1">
    <property type="nucleotide sequence ID" value="NC_076682.1"/>
</dbReference>